<dbReference type="InterPro" id="IPR045390">
    <property type="entry name" value="ABC-3C_MC3"/>
</dbReference>
<gene>
    <name evidence="1" type="ORF">PspP123CL_07495</name>
</gene>
<proteinExistence type="predicted"/>
<comment type="caution">
    <text evidence="1">The sequence shown here is derived from an EMBL/GenBank/DDBJ whole genome shotgun (WGS) entry which is preliminary data.</text>
</comment>
<evidence type="ECO:0000313" key="1">
    <source>
        <dbReference type="EMBL" id="NAO75834.1"/>
    </source>
</evidence>
<dbReference type="AlphaFoldDB" id="A0A6B2AS45"/>
<name>A0A6B2AS45_PSESX</name>
<sequence>MSTIYLDKHLIHNSSMACFLLTFFIEEYCRENSENPIDLPKLLLVLPIVWNEAARKTLATRNTRSNALSIIREYPILKVDLAIRVQAHTATTFQGLNLAKSAKLVQTHSEVNGDSTFSRTNTRWPKGTKPLLPDEMLKTTRQLAIWFSTVPTEILYRLFFGIKK</sequence>
<organism evidence="1">
    <name type="scientific">Pseudomonas syringae</name>
    <dbReference type="NCBI Taxonomy" id="317"/>
    <lineage>
        <taxon>Bacteria</taxon>
        <taxon>Pseudomonadati</taxon>
        <taxon>Pseudomonadota</taxon>
        <taxon>Gammaproteobacteria</taxon>
        <taxon>Pseudomonadales</taxon>
        <taxon>Pseudomonadaceae</taxon>
        <taxon>Pseudomonas</taxon>
    </lineage>
</organism>
<dbReference type="Pfam" id="PF20131">
    <property type="entry name" value="MC3"/>
    <property type="match status" value="1"/>
</dbReference>
<dbReference type="EMBL" id="VLIF01000003">
    <property type="protein sequence ID" value="NAO75834.1"/>
    <property type="molecule type" value="Genomic_DNA"/>
</dbReference>
<reference evidence="1" key="1">
    <citation type="journal article" date="2020" name="Phytopathology">
        <title>Zucchini vein clearing disease is caused by several lineages within Pseudomonas syringae species complex.</title>
        <authorList>
            <person name="Lacault C."/>
            <person name="Briand M."/>
            <person name="Jacques M.A."/>
            <person name="Darrasse A."/>
        </authorList>
    </citation>
    <scope>NUCLEOTIDE SEQUENCE</scope>
    <source>
        <strain evidence="1">P123</strain>
    </source>
</reference>
<protein>
    <submittedName>
        <fullName evidence="1">Uncharacterized protein</fullName>
    </submittedName>
</protein>
<accession>A0A6B2AS45</accession>